<name>A0ABT4U6C6_9ACTN</name>
<evidence type="ECO:0000313" key="2">
    <source>
        <dbReference type="EMBL" id="MDA2812507.1"/>
    </source>
</evidence>
<accession>A0ABT4U6C6</accession>
<protein>
    <submittedName>
        <fullName evidence="2">DUF4913 domain-containing protein</fullName>
    </submittedName>
</protein>
<evidence type="ECO:0000313" key="3">
    <source>
        <dbReference type="Proteomes" id="UP001527866"/>
    </source>
</evidence>
<reference evidence="2 3" key="1">
    <citation type="submission" date="2023-01" db="EMBL/GenBank/DDBJ databases">
        <title>Draft genome sequence of Nocardiopsis sp. RSe5-2 isolated from halophytes.</title>
        <authorList>
            <person name="Duangmal K."/>
            <person name="Chantavorakit T."/>
        </authorList>
    </citation>
    <scope>NUCLEOTIDE SEQUENCE [LARGE SCALE GENOMIC DNA]</scope>
    <source>
        <strain evidence="2 3">RSe5-2</strain>
    </source>
</reference>
<dbReference type="RefSeq" id="WP_270687097.1">
    <property type="nucleotide sequence ID" value="NZ_JAQFWQ010000052.1"/>
</dbReference>
<gene>
    <name evidence="2" type="ORF">O4J56_17825</name>
</gene>
<dbReference type="EMBL" id="JAQFWQ010000052">
    <property type="protein sequence ID" value="MDA2812507.1"/>
    <property type="molecule type" value="Genomic_DNA"/>
</dbReference>
<organism evidence="2 3">
    <name type="scientific">Nocardiopsis endophytica</name>
    <dbReference type="NCBI Taxonomy" id="3018445"/>
    <lineage>
        <taxon>Bacteria</taxon>
        <taxon>Bacillati</taxon>
        <taxon>Actinomycetota</taxon>
        <taxon>Actinomycetes</taxon>
        <taxon>Streptosporangiales</taxon>
        <taxon>Nocardiopsidaceae</taxon>
        <taxon>Nocardiopsis</taxon>
    </lineage>
</organism>
<proteinExistence type="predicted"/>
<feature type="region of interest" description="Disordered" evidence="1">
    <location>
        <begin position="140"/>
        <end position="172"/>
    </location>
</feature>
<dbReference type="Proteomes" id="UP001527866">
    <property type="component" value="Unassembled WGS sequence"/>
</dbReference>
<comment type="caution">
    <text evidence="2">The sequence shown here is derived from an EMBL/GenBank/DDBJ whole genome shotgun (WGS) entry which is preliminary data.</text>
</comment>
<dbReference type="InterPro" id="IPR032584">
    <property type="entry name" value="DUF4913"/>
</dbReference>
<feature type="region of interest" description="Disordered" evidence="1">
    <location>
        <begin position="17"/>
        <end position="59"/>
    </location>
</feature>
<dbReference type="Pfam" id="PF16259">
    <property type="entry name" value="DUF4913"/>
    <property type="match status" value="1"/>
</dbReference>
<evidence type="ECO:0000256" key="1">
    <source>
        <dbReference type="SAM" id="MobiDB-lite"/>
    </source>
</evidence>
<sequence length="172" mass="19580">MREKEYEDALAEMMAFVDSVPVPDSGQADQARPEEPGPWGQQQDGGGDQDPGEGEETPELFYGSVDDFVREMLIHLYRRKVGPRGSRRWSAQWWRNAEAIARLEALWRAWENLRQDGATGMSTWWRDHADYHMQQLFDPDGPFAASEDENKAGAPLPYEPPPAGLFPDVRTM</sequence>
<keyword evidence="3" id="KW-1185">Reference proteome</keyword>